<feature type="domain" description="MacB-like periplasmic core" evidence="9">
    <location>
        <begin position="23"/>
        <end position="235"/>
    </location>
</feature>
<feature type="transmembrane region" description="Helical" evidence="7">
    <location>
        <begin position="327"/>
        <end position="357"/>
    </location>
</feature>
<dbReference type="InterPro" id="IPR050250">
    <property type="entry name" value="Macrolide_Exporter_MacB"/>
</dbReference>
<evidence type="ECO:0000256" key="1">
    <source>
        <dbReference type="ARBA" id="ARBA00004651"/>
    </source>
</evidence>
<evidence type="ECO:0000313" key="11">
    <source>
        <dbReference type="Proteomes" id="UP001228690"/>
    </source>
</evidence>
<evidence type="ECO:0000313" key="10">
    <source>
        <dbReference type="EMBL" id="WGK70004.1"/>
    </source>
</evidence>
<gene>
    <name evidence="10" type="ORF">P0082_03860</name>
</gene>
<sequence length="419" mass="46237">MLGFDVIEGKMAWRNLLANKRRSLLTLVVISIGVVSLLFLSGYINYVKIGFGSVLRQSTYGDFQLYPKGFRELHDESSNSLLFSQEEIEDIEDVLYDALDEEISFINSRLYLTGQISNGVQTSIFMGHGGDVYGETQMKNVEVIEGSLLMSGSSNAIVLGRGLASALGAELGTELILQIPQANGYPLAELGEVVGIVDFNITELNNRYVITDLQLAQTLNDGAGAQRLLVHFDSKRPWDDVYRDAVKAIEKARANGDVPELEYASWLELADYYQRVIMLYNNQLYVFSLIFLLMFFFSISNSLYMSIMERQSEIGTLRAIGISRSEIVRVVFGEGLILGIAGFVVGLLLSFLVQLGLDNFEVYQPPAPGLNRPVRLAILLSGNSIGLFAVLTILVASCATLLPSSKAVRKNIVDAIRTI</sequence>
<keyword evidence="4 7" id="KW-1133">Transmembrane helix</keyword>
<dbReference type="Pfam" id="PF02687">
    <property type="entry name" value="FtsX"/>
    <property type="match status" value="1"/>
</dbReference>
<dbReference type="PANTHER" id="PTHR30572:SF4">
    <property type="entry name" value="ABC TRANSPORTER PERMEASE YTRF"/>
    <property type="match status" value="1"/>
</dbReference>
<dbReference type="InterPro" id="IPR025857">
    <property type="entry name" value="MacB_PCD"/>
</dbReference>
<dbReference type="Proteomes" id="UP001228690">
    <property type="component" value="Chromosome"/>
</dbReference>
<evidence type="ECO:0000259" key="8">
    <source>
        <dbReference type="Pfam" id="PF02687"/>
    </source>
</evidence>
<feature type="transmembrane region" description="Helical" evidence="7">
    <location>
        <begin position="284"/>
        <end position="307"/>
    </location>
</feature>
<evidence type="ECO:0000256" key="7">
    <source>
        <dbReference type="SAM" id="Phobius"/>
    </source>
</evidence>
<name>A0ABY8MJ18_9SPIO</name>
<accession>A0ABY8MJ18</accession>
<comment type="subcellular location">
    <subcellularLocation>
        <location evidence="1">Cell membrane</location>
        <topology evidence="1">Multi-pass membrane protein</topology>
    </subcellularLocation>
</comment>
<keyword evidence="11" id="KW-1185">Reference proteome</keyword>
<evidence type="ECO:0000256" key="4">
    <source>
        <dbReference type="ARBA" id="ARBA00022989"/>
    </source>
</evidence>
<dbReference type="Pfam" id="PF12704">
    <property type="entry name" value="MacB_PCD"/>
    <property type="match status" value="1"/>
</dbReference>
<protein>
    <submittedName>
        <fullName evidence="10">FtsX-like permease family protein</fullName>
    </submittedName>
</protein>
<dbReference type="EMBL" id="CP123443">
    <property type="protein sequence ID" value="WGK70004.1"/>
    <property type="molecule type" value="Genomic_DNA"/>
</dbReference>
<keyword evidence="2" id="KW-1003">Cell membrane</keyword>
<organism evidence="10 11">
    <name type="scientific">Candidatus Haliotispira prima</name>
    <dbReference type="NCBI Taxonomy" id="3034016"/>
    <lineage>
        <taxon>Bacteria</taxon>
        <taxon>Pseudomonadati</taxon>
        <taxon>Spirochaetota</taxon>
        <taxon>Spirochaetia</taxon>
        <taxon>Spirochaetales</taxon>
        <taxon>Spirochaetaceae</taxon>
        <taxon>Candidatus Haliotispira</taxon>
    </lineage>
</organism>
<proteinExistence type="inferred from homology"/>
<evidence type="ECO:0000256" key="5">
    <source>
        <dbReference type="ARBA" id="ARBA00023136"/>
    </source>
</evidence>
<comment type="similarity">
    <text evidence="6">Belongs to the ABC-4 integral membrane protein family.</text>
</comment>
<feature type="domain" description="ABC3 transporter permease C-terminal" evidence="8">
    <location>
        <begin position="286"/>
        <end position="412"/>
    </location>
</feature>
<feature type="transmembrane region" description="Helical" evidence="7">
    <location>
        <begin position="377"/>
        <end position="402"/>
    </location>
</feature>
<evidence type="ECO:0000256" key="3">
    <source>
        <dbReference type="ARBA" id="ARBA00022692"/>
    </source>
</evidence>
<evidence type="ECO:0000256" key="2">
    <source>
        <dbReference type="ARBA" id="ARBA00022475"/>
    </source>
</evidence>
<dbReference type="RefSeq" id="WP_326928209.1">
    <property type="nucleotide sequence ID" value="NZ_CP123443.1"/>
</dbReference>
<feature type="transmembrane region" description="Helical" evidence="7">
    <location>
        <begin position="24"/>
        <end position="46"/>
    </location>
</feature>
<keyword evidence="3 7" id="KW-0812">Transmembrane</keyword>
<dbReference type="InterPro" id="IPR003838">
    <property type="entry name" value="ABC3_permease_C"/>
</dbReference>
<reference evidence="10 11" key="1">
    <citation type="submission" date="2023-04" db="EMBL/GenBank/DDBJ databases">
        <title>Spirochaete genome identified in red abalone sample constitutes a novel genus.</title>
        <authorList>
            <person name="Sharma S.P."/>
            <person name="Purcell C.M."/>
            <person name="Hyde J.R."/>
            <person name="Severin A.J."/>
        </authorList>
    </citation>
    <scope>NUCLEOTIDE SEQUENCE [LARGE SCALE GENOMIC DNA]</scope>
    <source>
        <strain evidence="10 11">SP-2023</strain>
    </source>
</reference>
<dbReference type="PANTHER" id="PTHR30572">
    <property type="entry name" value="MEMBRANE COMPONENT OF TRANSPORTER-RELATED"/>
    <property type="match status" value="1"/>
</dbReference>
<evidence type="ECO:0000259" key="9">
    <source>
        <dbReference type="Pfam" id="PF12704"/>
    </source>
</evidence>
<evidence type="ECO:0000256" key="6">
    <source>
        <dbReference type="ARBA" id="ARBA00038076"/>
    </source>
</evidence>
<keyword evidence="5 7" id="KW-0472">Membrane</keyword>